<comment type="caution">
    <text evidence="1">The sequence shown here is derived from an EMBL/GenBank/DDBJ whole genome shotgun (WGS) entry which is preliminary data.</text>
</comment>
<evidence type="ECO:0000313" key="1">
    <source>
        <dbReference type="EMBL" id="OQR95196.1"/>
    </source>
</evidence>
<organism evidence="1 2">
    <name type="scientific">Thraustotheca clavata</name>
    <dbReference type="NCBI Taxonomy" id="74557"/>
    <lineage>
        <taxon>Eukaryota</taxon>
        <taxon>Sar</taxon>
        <taxon>Stramenopiles</taxon>
        <taxon>Oomycota</taxon>
        <taxon>Saprolegniomycetes</taxon>
        <taxon>Saprolegniales</taxon>
        <taxon>Achlyaceae</taxon>
        <taxon>Thraustotheca</taxon>
    </lineage>
</organism>
<proteinExistence type="predicted"/>
<dbReference type="Proteomes" id="UP000243217">
    <property type="component" value="Unassembled WGS sequence"/>
</dbReference>
<reference evidence="1 2" key="1">
    <citation type="journal article" date="2014" name="Genome Biol. Evol.">
        <title>The secreted proteins of Achlya hypogyna and Thraustotheca clavata identify the ancestral oomycete secretome and reveal gene acquisitions by horizontal gene transfer.</title>
        <authorList>
            <person name="Misner I."/>
            <person name="Blouin N."/>
            <person name="Leonard G."/>
            <person name="Richards T.A."/>
            <person name="Lane C.E."/>
        </authorList>
    </citation>
    <scope>NUCLEOTIDE SEQUENCE [LARGE SCALE GENOMIC DNA]</scope>
    <source>
        <strain evidence="1 2">ATCC 34112</strain>
    </source>
</reference>
<name>A0A1V9ZB10_9STRA</name>
<sequence>MSLTGALHRHHILNSCLNASLLWFYGANFCQQQVMHGRLPINTNAIGGMNYLLFKINPRYKQCPTISYHSADIVLYIVITGASFVKNSIEFTHKLGLKHI</sequence>
<dbReference type="EMBL" id="JNBS01002140">
    <property type="protein sequence ID" value="OQR95196.1"/>
    <property type="molecule type" value="Genomic_DNA"/>
</dbReference>
<dbReference type="AlphaFoldDB" id="A0A1V9ZB10"/>
<accession>A0A1V9ZB10</accession>
<gene>
    <name evidence="1" type="ORF">THRCLA_22172</name>
</gene>
<evidence type="ECO:0000313" key="2">
    <source>
        <dbReference type="Proteomes" id="UP000243217"/>
    </source>
</evidence>
<keyword evidence="2" id="KW-1185">Reference proteome</keyword>
<protein>
    <submittedName>
        <fullName evidence="1">Uncharacterized protein</fullName>
    </submittedName>
</protein>